<organism evidence="2 3">
    <name type="scientific">Brassica cretica</name>
    <name type="common">Mustard</name>
    <dbReference type="NCBI Taxonomy" id="69181"/>
    <lineage>
        <taxon>Eukaryota</taxon>
        <taxon>Viridiplantae</taxon>
        <taxon>Streptophyta</taxon>
        <taxon>Embryophyta</taxon>
        <taxon>Tracheophyta</taxon>
        <taxon>Spermatophyta</taxon>
        <taxon>Magnoliopsida</taxon>
        <taxon>eudicotyledons</taxon>
        <taxon>Gunneridae</taxon>
        <taxon>Pentapetalae</taxon>
        <taxon>rosids</taxon>
        <taxon>malvids</taxon>
        <taxon>Brassicales</taxon>
        <taxon>Brassicaceae</taxon>
        <taxon>Brassiceae</taxon>
        <taxon>Brassica</taxon>
    </lineage>
</organism>
<dbReference type="PANTHER" id="PTHR43948:SF10">
    <property type="entry name" value="MRJ, ISOFORM E"/>
    <property type="match status" value="1"/>
</dbReference>
<dbReference type="SUPFAM" id="SSF46565">
    <property type="entry name" value="Chaperone J-domain"/>
    <property type="match status" value="1"/>
</dbReference>
<dbReference type="AlphaFoldDB" id="A0A8S9NF26"/>
<comment type="caution">
    <text evidence="2">The sequence shown here is derived from an EMBL/GenBank/DDBJ whole genome shotgun (WGS) entry which is preliminary data.</text>
</comment>
<dbReference type="Pfam" id="PF00226">
    <property type="entry name" value="DnaJ"/>
    <property type="match status" value="1"/>
</dbReference>
<protein>
    <recommendedName>
        <fullName evidence="1">J domain-containing protein</fullName>
    </recommendedName>
</protein>
<dbReference type="PROSITE" id="PS50076">
    <property type="entry name" value="DNAJ_2"/>
    <property type="match status" value="1"/>
</dbReference>
<gene>
    <name evidence="2" type="ORF">F2Q69_00044353</name>
</gene>
<dbReference type="Proteomes" id="UP000712600">
    <property type="component" value="Unassembled WGS sequence"/>
</dbReference>
<dbReference type="GO" id="GO:0005737">
    <property type="term" value="C:cytoplasm"/>
    <property type="evidence" value="ECO:0007669"/>
    <property type="project" value="TreeGrafter"/>
</dbReference>
<evidence type="ECO:0000313" key="3">
    <source>
        <dbReference type="Proteomes" id="UP000712600"/>
    </source>
</evidence>
<evidence type="ECO:0000313" key="2">
    <source>
        <dbReference type="EMBL" id="KAF3500488.1"/>
    </source>
</evidence>
<dbReference type="InterPro" id="IPR001623">
    <property type="entry name" value="DnaJ_domain"/>
</dbReference>
<dbReference type="PANTHER" id="PTHR43948">
    <property type="entry name" value="DNAJ HOMOLOG SUBFAMILY B"/>
    <property type="match status" value="1"/>
</dbReference>
<dbReference type="GO" id="GO:0051087">
    <property type="term" value="F:protein-folding chaperone binding"/>
    <property type="evidence" value="ECO:0007669"/>
    <property type="project" value="TreeGrafter"/>
</dbReference>
<dbReference type="InterPro" id="IPR036869">
    <property type="entry name" value="J_dom_sf"/>
</dbReference>
<dbReference type="GO" id="GO:0005634">
    <property type="term" value="C:nucleus"/>
    <property type="evidence" value="ECO:0007669"/>
    <property type="project" value="TreeGrafter"/>
</dbReference>
<name>A0A8S9NF26_BRACR</name>
<dbReference type="SMART" id="SM00271">
    <property type="entry name" value="DnaJ"/>
    <property type="match status" value="1"/>
</dbReference>
<dbReference type="GO" id="GO:0044183">
    <property type="term" value="F:protein folding chaperone"/>
    <property type="evidence" value="ECO:0007669"/>
    <property type="project" value="TreeGrafter"/>
</dbReference>
<feature type="domain" description="J" evidence="1">
    <location>
        <begin position="14"/>
        <end position="86"/>
    </location>
</feature>
<accession>A0A8S9NF26</accession>
<dbReference type="GO" id="GO:0051082">
    <property type="term" value="F:unfolded protein binding"/>
    <property type="evidence" value="ECO:0007669"/>
    <property type="project" value="TreeGrafter"/>
</dbReference>
<sequence>MFRRGPSSKSDNTKFYEILGVPKTASPEDLKKAYKKAAIKNHPDKDVVIGDAIGETTDVDLDYGKMRVIIDGRKELCFETTVDFKGGEYYEEEEALVSLKFEKLFGYCSLCLNLSDDLEHCPLNPKSPEKKKESRDEV</sequence>
<evidence type="ECO:0000259" key="1">
    <source>
        <dbReference type="PROSITE" id="PS50076"/>
    </source>
</evidence>
<dbReference type="EMBL" id="QGKX02001621">
    <property type="protein sequence ID" value="KAF3500488.1"/>
    <property type="molecule type" value="Genomic_DNA"/>
</dbReference>
<dbReference type="Gene3D" id="1.10.287.110">
    <property type="entry name" value="DnaJ domain"/>
    <property type="match status" value="1"/>
</dbReference>
<proteinExistence type="predicted"/>
<reference evidence="2" key="1">
    <citation type="submission" date="2019-12" db="EMBL/GenBank/DDBJ databases">
        <title>Genome sequencing and annotation of Brassica cretica.</title>
        <authorList>
            <person name="Studholme D.J."/>
            <person name="Sarris P."/>
        </authorList>
    </citation>
    <scope>NUCLEOTIDE SEQUENCE</scope>
    <source>
        <strain evidence="2">PFS-109/04</strain>
        <tissue evidence="2">Leaf</tissue>
    </source>
</reference>
<dbReference type="PRINTS" id="PR00625">
    <property type="entry name" value="JDOMAIN"/>
</dbReference>